<sequence>MCAEPIRFYNRYTQSVETEQVYGEKWLRWTYETAPGGFSVWALIKRAVFSHWYGWRMDRPISAQKVLPFIADYDLDVDAFAKSPLEFKTFNEFFYRALKKDARPIAAGEDVAVFAADGRHLAFPDVDKADGFYVKGAKFSLAELFGDEALAREFAGGAMVISRLCPVDYHRFHFPVAGVPAAPKLINGYLYSVSPIALRRNVGYLVQNKRALTLVNDTRFGRVAVFEVGATCVGTIKNFFEAGKPVAKGEEKGLFTFGGSCVITVFQKGSIRFDDDVVAQSAQHVETYARMGDRLGVAL</sequence>
<dbReference type="PANTHER" id="PTHR10067:SF17">
    <property type="entry name" value="PHOSPHATIDYLSERINE DECARBOXYLASE PROENZYME 2"/>
    <property type="match status" value="1"/>
</dbReference>
<gene>
    <name evidence="5" type="ORF">FPL22_12545</name>
</gene>
<keyword evidence="1" id="KW-0210">Decarboxylase</keyword>
<evidence type="ECO:0000256" key="3">
    <source>
        <dbReference type="ARBA" id="ARBA00023239"/>
    </source>
</evidence>
<keyword evidence="3" id="KW-0456">Lyase</keyword>
<keyword evidence="6" id="KW-1185">Reference proteome</keyword>
<protein>
    <submittedName>
        <fullName evidence="5">Phosphatidylserine decarboxylase</fullName>
    </submittedName>
</protein>
<evidence type="ECO:0000313" key="6">
    <source>
        <dbReference type="Proteomes" id="UP000315648"/>
    </source>
</evidence>
<dbReference type="AlphaFoldDB" id="A0A556QJY4"/>
<dbReference type="GO" id="GO:0008654">
    <property type="term" value="P:phospholipid biosynthetic process"/>
    <property type="evidence" value="ECO:0007669"/>
    <property type="project" value="InterPro"/>
</dbReference>
<dbReference type="PANTHER" id="PTHR10067">
    <property type="entry name" value="PHOSPHATIDYLSERINE DECARBOXYLASE"/>
    <property type="match status" value="1"/>
</dbReference>
<dbReference type="OrthoDB" id="9802030at2"/>
<name>A0A556QJY4_9BACT</name>
<evidence type="ECO:0000313" key="5">
    <source>
        <dbReference type="EMBL" id="TSJ76939.1"/>
    </source>
</evidence>
<reference evidence="5 6" key="1">
    <citation type="submission" date="2019-07" db="EMBL/GenBank/DDBJ databases">
        <title>Description of 53C-WASEF.</title>
        <authorList>
            <person name="Pitt A."/>
            <person name="Hahn M.W."/>
        </authorList>
    </citation>
    <scope>NUCLEOTIDE SEQUENCE [LARGE SCALE GENOMIC DNA]</scope>
    <source>
        <strain evidence="5 6">53C-WASEF</strain>
    </source>
</reference>
<evidence type="ECO:0000256" key="4">
    <source>
        <dbReference type="ARBA" id="ARBA00023317"/>
    </source>
</evidence>
<dbReference type="Pfam" id="PF02666">
    <property type="entry name" value="PS_Dcarbxylase"/>
    <property type="match status" value="1"/>
</dbReference>
<evidence type="ECO:0000256" key="1">
    <source>
        <dbReference type="ARBA" id="ARBA00022793"/>
    </source>
</evidence>
<dbReference type="EMBL" id="VMBG01000002">
    <property type="protein sequence ID" value="TSJ76939.1"/>
    <property type="molecule type" value="Genomic_DNA"/>
</dbReference>
<organism evidence="5 6">
    <name type="scientific">Rariglobus hedericola</name>
    <dbReference type="NCBI Taxonomy" id="2597822"/>
    <lineage>
        <taxon>Bacteria</taxon>
        <taxon>Pseudomonadati</taxon>
        <taxon>Verrucomicrobiota</taxon>
        <taxon>Opitutia</taxon>
        <taxon>Opitutales</taxon>
        <taxon>Opitutaceae</taxon>
        <taxon>Rariglobus</taxon>
    </lineage>
</organism>
<dbReference type="GO" id="GO:0004609">
    <property type="term" value="F:phosphatidylserine decarboxylase activity"/>
    <property type="evidence" value="ECO:0007669"/>
    <property type="project" value="InterPro"/>
</dbReference>
<accession>A0A556QJY4</accession>
<keyword evidence="2" id="KW-0865">Zymogen</keyword>
<keyword evidence="4" id="KW-0670">Pyruvate</keyword>
<comment type="caution">
    <text evidence="5">The sequence shown here is derived from an EMBL/GenBank/DDBJ whole genome shotgun (WGS) entry which is preliminary data.</text>
</comment>
<proteinExistence type="predicted"/>
<evidence type="ECO:0000256" key="2">
    <source>
        <dbReference type="ARBA" id="ARBA00023145"/>
    </source>
</evidence>
<dbReference type="RefSeq" id="WP_144230760.1">
    <property type="nucleotide sequence ID" value="NZ_CBCRVV010000006.1"/>
</dbReference>
<dbReference type="Proteomes" id="UP000315648">
    <property type="component" value="Unassembled WGS sequence"/>
</dbReference>
<dbReference type="InterPro" id="IPR003817">
    <property type="entry name" value="PS_Dcarbxylase"/>
</dbReference>